<protein>
    <recommendedName>
        <fullName evidence="4">Chromodomain-helicase-DNA-binding protein 1-like C-terminal domain-containing protein</fullName>
    </recommendedName>
</protein>
<evidence type="ECO:0000256" key="3">
    <source>
        <dbReference type="SAM" id="MobiDB-lite"/>
    </source>
</evidence>
<dbReference type="Pfam" id="PF13907">
    <property type="entry name" value="CHD1-like_C"/>
    <property type="match status" value="1"/>
</dbReference>
<feature type="region of interest" description="Disordered" evidence="3">
    <location>
        <begin position="361"/>
        <end position="400"/>
    </location>
</feature>
<dbReference type="GeneID" id="54411357"/>
<feature type="region of interest" description="Disordered" evidence="3">
    <location>
        <begin position="39"/>
        <end position="66"/>
    </location>
</feature>
<evidence type="ECO:0000313" key="5">
    <source>
        <dbReference type="EMBL" id="KAF2124369.1"/>
    </source>
</evidence>
<keyword evidence="2" id="KW-0539">Nucleus</keyword>
<name>A0A6A5ZXW0_9PLEO</name>
<proteinExistence type="predicted"/>
<gene>
    <name evidence="5" type="ORF">P153DRAFT_390406</name>
</gene>
<dbReference type="EMBL" id="ML977519">
    <property type="protein sequence ID" value="KAF2124369.1"/>
    <property type="molecule type" value="Genomic_DNA"/>
</dbReference>
<keyword evidence="6" id="KW-1185">Reference proteome</keyword>
<dbReference type="InterPro" id="IPR025260">
    <property type="entry name" value="CHD1-like_C"/>
</dbReference>
<dbReference type="Proteomes" id="UP000799771">
    <property type="component" value="Unassembled WGS sequence"/>
</dbReference>
<reference evidence="5" key="1">
    <citation type="journal article" date="2020" name="Stud. Mycol.">
        <title>101 Dothideomycetes genomes: a test case for predicting lifestyles and emergence of pathogens.</title>
        <authorList>
            <person name="Haridas S."/>
            <person name="Albert R."/>
            <person name="Binder M."/>
            <person name="Bloem J."/>
            <person name="Labutti K."/>
            <person name="Salamov A."/>
            <person name="Andreopoulos B."/>
            <person name="Baker S."/>
            <person name="Barry K."/>
            <person name="Bills G."/>
            <person name="Bluhm B."/>
            <person name="Cannon C."/>
            <person name="Castanera R."/>
            <person name="Culley D."/>
            <person name="Daum C."/>
            <person name="Ezra D."/>
            <person name="Gonzalez J."/>
            <person name="Henrissat B."/>
            <person name="Kuo A."/>
            <person name="Liang C."/>
            <person name="Lipzen A."/>
            <person name="Lutzoni F."/>
            <person name="Magnuson J."/>
            <person name="Mondo S."/>
            <person name="Nolan M."/>
            <person name="Ohm R."/>
            <person name="Pangilinan J."/>
            <person name="Park H.-J."/>
            <person name="Ramirez L."/>
            <person name="Alfaro M."/>
            <person name="Sun H."/>
            <person name="Tritt A."/>
            <person name="Yoshinaga Y."/>
            <person name="Zwiers L.-H."/>
            <person name="Turgeon B."/>
            <person name="Goodwin S."/>
            <person name="Spatafora J."/>
            <person name="Crous P."/>
            <person name="Grigoriev I."/>
        </authorList>
    </citation>
    <scope>NUCLEOTIDE SEQUENCE</scope>
    <source>
        <strain evidence="5">CBS 119687</strain>
    </source>
</reference>
<organism evidence="5 6">
    <name type="scientific">Dothidotthia symphoricarpi CBS 119687</name>
    <dbReference type="NCBI Taxonomy" id="1392245"/>
    <lineage>
        <taxon>Eukaryota</taxon>
        <taxon>Fungi</taxon>
        <taxon>Dikarya</taxon>
        <taxon>Ascomycota</taxon>
        <taxon>Pezizomycotina</taxon>
        <taxon>Dothideomycetes</taxon>
        <taxon>Pleosporomycetidae</taxon>
        <taxon>Pleosporales</taxon>
        <taxon>Dothidotthiaceae</taxon>
        <taxon>Dothidotthia</taxon>
    </lineage>
</organism>
<evidence type="ECO:0000256" key="2">
    <source>
        <dbReference type="ARBA" id="ARBA00023242"/>
    </source>
</evidence>
<evidence type="ECO:0000259" key="4">
    <source>
        <dbReference type="Pfam" id="PF13907"/>
    </source>
</evidence>
<feature type="compositionally biased region" description="Basic and acidic residues" evidence="3">
    <location>
        <begin position="371"/>
        <end position="390"/>
    </location>
</feature>
<accession>A0A6A5ZXW0</accession>
<evidence type="ECO:0000256" key="1">
    <source>
        <dbReference type="ARBA" id="ARBA00004123"/>
    </source>
</evidence>
<evidence type="ECO:0000313" key="6">
    <source>
        <dbReference type="Proteomes" id="UP000799771"/>
    </source>
</evidence>
<dbReference type="AlphaFoldDB" id="A0A6A5ZXW0"/>
<comment type="subcellular location">
    <subcellularLocation>
        <location evidence="1">Nucleus</location>
    </subcellularLocation>
</comment>
<dbReference type="RefSeq" id="XP_033518762.1">
    <property type="nucleotide sequence ID" value="XM_033670925.1"/>
</dbReference>
<sequence length="400" mass="45025">MLAKYIPQTITRLLTSYVHSFVRAARRMWDSVVRFGFGPPGRSVDEETPDEETTNVKPVKSPQDGAPDMPLLHEQTRSHDCTMANDSYEFASSPPKAPDVSQHSSYSTEIESHIPSHIPEGNMSFRSFLKKAKDRRKLMRIELPSDVANPDSDHAGLLANARRVSFNEAPPEDDHDYITLTTSEDQTDMAVLLTPIRGKLQKLRETTPDSLPPYNPSVRAKTHAQVLKVRLLPIGEFIVHELLAKVPAEKRGILELKLCRYIADEYWPLPEGKTTHIHVQAMYRNVMFKEAVLTARQTHLQTDAIHLAQEALVILLESEMDKRDSGVDVDGMDVNREQLVEDGDEGEYLQLKRFDVKQSGGYSGVMSVESGSKRHADCEDDKGENKEMKTRHVGQFPKGG</sequence>
<feature type="domain" description="Chromodomain-helicase-DNA-binding protein 1-like C-terminal" evidence="4">
    <location>
        <begin position="182"/>
        <end position="284"/>
    </location>
</feature>
<dbReference type="GO" id="GO:0005634">
    <property type="term" value="C:nucleus"/>
    <property type="evidence" value="ECO:0007669"/>
    <property type="project" value="UniProtKB-SubCell"/>
</dbReference>
<dbReference type="OrthoDB" id="3801079at2759"/>